<keyword evidence="4" id="KW-0677">Repeat</keyword>
<evidence type="ECO:0000256" key="5">
    <source>
        <dbReference type="ARBA" id="ARBA00023212"/>
    </source>
</evidence>
<dbReference type="EMBL" id="UYSL01019841">
    <property type="protein sequence ID" value="VDL70501.1"/>
    <property type="molecule type" value="Genomic_DNA"/>
</dbReference>
<dbReference type="STRING" id="27835.A0A0N4XVR2"/>
<keyword evidence="3" id="KW-0597">Phosphoprotein</keyword>
<evidence type="ECO:0000313" key="7">
    <source>
        <dbReference type="EMBL" id="VDL70501.1"/>
    </source>
</evidence>
<dbReference type="GO" id="GO:0000226">
    <property type="term" value="P:microtubule cytoskeleton organization"/>
    <property type="evidence" value="ECO:0007669"/>
    <property type="project" value="TreeGrafter"/>
</dbReference>
<dbReference type="InterPro" id="IPR027324">
    <property type="entry name" value="MAP2/MAP4/Tau"/>
</dbReference>
<keyword evidence="8" id="KW-1185">Reference proteome</keyword>
<name>A0A0N4XVR2_NIPBR</name>
<keyword evidence="6" id="KW-0493">Microtubule</keyword>
<evidence type="ECO:0000313" key="9">
    <source>
        <dbReference type="WBParaSite" id="NBR_0000691101-mRNA-1"/>
    </source>
</evidence>
<proteinExistence type="predicted"/>
<dbReference type="GO" id="GO:0043005">
    <property type="term" value="C:neuron projection"/>
    <property type="evidence" value="ECO:0007669"/>
    <property type="project" value="TreeGrafter"/>
</dbReference>
<evidence type="ECO:0000256" key="3">
    <source>
        <dbReference type="ARBA" id="ARBA00022553"/>
    </source>
</evidence>
<evidence type="ECO:0000313" key="8">
    <source>
        <dbReference type="Proteomes" id="UP000271162"/>
    </source>
</evidence>
<protein>
    <recommendedName>
        <fullName evidence="6">Microtubule-associated protein</fullName>
    </recommendedName>
</protein>
<dbReference type="PROSITE" id="PS00229">
    <property type="entry name" value="TAU_MAP_1"/>
    <property type="match status" value="2"/>
</dbReference>
<reference evidence="9" key="1">
    <citation type="submission" date="2017-02" db="UniProtKB">
        <authorList>
            <consortium name="WormBaseParasite"/>
        </authorList>
    </citation>
    <scope>IDENTIFICATION</scope>
</reference>
<dbReference type="GO" id="GO:0008017">
    <property type="term" value="F:microtubule binding"/>
    <property type="evidence" value="ECO:0007669"/>
    <property type="project" value="InterPro"/>
</dbReference>
<dbReference type="Proteomes" id="UP000271162">
    <property type="component" value="Unassembled WGS sequence"/>
</dbReference>
<accession>A0A0N4XVR2</accession>
<dbReference type="GO" id="GO:0005874">
    <property type="term" value="C:microtubule"/>
    <property type="evidence" value="ECO:0007669"/>
    <property type="project" value="UniProtKB-KW"/>
</dbReference>
<dbReference type="AlphaFoldDB" id="A0A0N4XVR2"/>
<reference evidence="7 8" key="2">
    <citation type="submission" date="2018-11" db="EMBL/GenBank/DDBJ databases">
        <authorList>
            <consortium name="Pathogen Informatics"/>
        </authorList>
    </citation>
    <scope>NUCLEOTIDE SEQUENCE [LARGE SCALE GENOMIC DNA]</scope>
</reference>
<keyword evidence="5 6" id="KW-0206">Cytoskeleton</keyword>
<dbReference type="PROSITE" id="PS51491">
    <property type="entry name" value="TAU_MAP_2"/>
    <property type="match status" value="2"/>
</dbReference>
<sequence>MITQKLNWNAQSKVGSLDNVKHKPAGGNVQILDQKLQWHASSKVGSRDNIKHKPGGGNVQVIRHCKEIGCRNVRE</sequence>
<comment type="subcellular location">
    <subcellularLocation>
        <location evidence="1 6">Cytoplasm</location>
        <location evidence="1 6">Cytoskeleton</location>
    </subcellularLocation>
</comment>
<dbReference type="PANTHER" id="PTHR11501:SF18">
    <property type="entry name" value="MICROTUBULE-ASSOCIATED PROTEIN"/>
    <property type="match status" value="1"/>
</dbReference>
<dbReference type="OMA" id="QWHASSK"/>
<keyword evidence="2 6" id="KW-0963">Cytoplasm</keyword>
<evidence type="ECO:0000256" key="1">
    <source>
        <dbReference type="ARBA" id="ARBA00004245"/>
    </source>
</evidence>
<dbReference type="WBParaSite" id="NBR_0000691101-mRNA-1">
    <property type="protein sequence ID" value="NBR_0000691101-mRNA-1"/>
    <property type="gene ID" value="NBR_0000691101"/>
</dbReference>
<evidence type="ECO:0000256" key="6">
    <source>
        <dbReference type="RuleBase" id="RU000686"/>
    </source>
</evidence>
<gene>
    <name evidence="7" type="ORF">NBR_LOCUS6912</name>
</gene>
<dbReference type="Pfam" id="PF00418">
    <property type="entry name" value="Tubulin-binding"/>
    <property type="match status" value="2"/>
</dbReference>
<evidence type="ECO:0000256" key="2">
    <source>
        <dbReference type="ARBA" id="ARBA00022490"/>
    </source>
</evidence>
<evidence type="ECO:0000256" key="4">
    <source>
        <dbReference type="ARBA" id="ARBA00022737"/>
    </source>
</evidence>
<dbReference type="InterPro" id="IPR001084">
    <property type="entry name" value="MAP_tubulin-bd_rpt"/>
</dbReference>
<dbReference type="GO" id="GO:0031175">
    <property type="term" value="P:neuron projection development"/>
    <property type="evidence" value="ECO:0007669"/>
    <property type="project" value="TreeGrafter"/>
</dbReference>
<organism evidence="9">
    <name type="scientific">Nippostrongylus brasiliensis</name>
    <name type="common">Rat hookworm</name>
    <dbReference type="NCBI Taxonomy" id="27835"/>
    <lineage>
        <taxon>Eukaryota</taxon>
        <taxon>Metazoa</taxon>
        <taxon>Ecdysozoa</taxon>
        <taxon>Nematoda</taxon>
        <taxon>Chromadorea</taxon>
        <taxon>Rhabditida</taxon>
        <taxon>Rhabditina</taxon>
        <taxon>Rhabditomorpha</taxon>
        <taxon>Strongyloidea</taxon>
        <taxon>Heligmosomidae</taxon>
        <taxon>Nippostrongylus</taxon>
    </lineage>
</organism>
<dbReference type="PANTHER" id="PTHR11501">
    <property type="entry name" value="MICROTUBULE-ASSOCIATED PROTEIN"/>
    <property type="match status" value="1"/>
</dbReference>